<gene>
    <name evidence="2" type="ORF">VIBC2010_18084</name>
</gene>
<dbReference type="OrthoDB" id="363007at2"/>
<feature type="chain" id="PRO_5003166469" description="Secreted protein" evidence="1">
    <location>
        <begin position="23"/>
        <end position="105"/>
    </location>
</feature>
<dbReference type="EMBL" id="AEIU01000059">
    <property type="protein sequence ID" value="EFP97330.1"/>
    <property type="molecule type" value="Genomic_DNA"/>
</dbReference>
<accession>E3BHP1</accession>
<feature type="signal peptide" evidence="1">
    <location>
        <begin position="1"/>
        <end position="22"/>
    </location>
</feature>
<evidence type="ECO:0008006" key="4">
    <source>
        <dbReference type="Google" id="ProtNLM"/>
    </source>
</evidence>
<dbReference type="STRING" id="796620.VIBC2010_18084"/>
<keyword evidence="3" id="KW-1185">Reference proteome</keyword>
<sequence length="105" mass="11923">MHKLFLLKSIAILLVFSPQSYAHFPLMNCYYEEANVTCQAGYSDGSSAIDYVVKMYDYEDNLIAKATTDKASKATFSHPNQDFYLIFDAGHESPVEVDIVEIKKR</sequence>
<evidence type="ECO:0000313" key="2">
    <source>
        <dbReference type="EMBL" id="EFP97330.1"/>
    </source>
</evidence>
<protein>
    <recommendedName>
        <fullName evidence="4">Secreted protein</fullName>
    </recommendedName>
</protein>
<dbReference type="RefSeq" id="WP_009600517.1">
    <property type="nucleotide sequence ID" value="NZ_AEIU01000059.1"/>
</dbReference>
<keyword evidence="1" id="KW-0732">Signal</keyword>
<dbReference type="AlphaFoldDB" id="E3BHP1"/>
<organism evidence="2 3">
    <name type="scientific">Vibrio caribbeanicus ATCC BAA-2122</name>
    <dbReference type="NCBI Taxonomy" id="796620"/>
    <lineage>
        <taxon>Bacteria</taxon>
        <taxon>Pseudomonadati</taxon>
        <taxon>Pseudomonadota</taxon>
        <taxon>Gammaproteobacteria</taxon>
        <taxon>Vibrionales</taxon>
        <taxon>Vibrionaceae</taxon>
        <taxon>Vibrio</taxon>
    </lineage>
</organism>
<dbReference type="Proteomes" id="UP000002943">
    <property type="component" value="Unassembled WGS sequence"/>
</dbReference>
<proteinExistence type="predicted"/>
<name>E3BHP1_9VIBR</name>
<reference evidence="2 3" key="1">
    <citation type="journal article" date="2012" name="Int. J. Syst. Evol. Microbiol.">
        <title>Vibrio caribbeanicus sp. nov., isolated from the marine sponge Scleritoderma cyanea.</title>
        <authorList>
            <person name="Hoffmann M."/>
            <person name="Monday S.R."/>
            <person name="Allard M.W."/>
            <person name="Strain E.A."/>
            <person name="Whittaker P."/>
            <person name="Naum M."/>
            <person name="McCarthy P.J."/>
            <person name="Lopez J.V."/>
            <person name="Fischer M."/>
            <person name="Brown E.W."/>
        </authorList>
    </citation>
    <scope>NUCLEOTIDE SEQUENCE [LARGE SCALE GENOMIC DNA]</scope>
    <source>
        <strain evidence="2 3">ATCC BAA-2122</strain>
    </source>
</reference>
<dbReference type="eggNOG" id="ENOG5030NDG">
    <property type="taxonomic scope" value="Bacteria"/>
</dbReference>
<comment type="caution">
    <text evidence="2">The sequence shown here is derived from an EMBL/GenBank/DDBJ whole genome shotgun (WGS) entry which is preliminary data.</text>
</comment>
<evidence type="ECO:0000313" key="3">
    <source>
        <dbReference type="Proteomes" id="UP000002943"/>
    </source>
</evidence>
<evidence type="ECO:0000256" key="1">
    <source>
        <dbReference type="SAM" id="SignalP"/>
    </source>
</evidence>